<accession>A0A645HR50</accession>
<dbReference type="EMBL" id="VSSQ01098640">
    <property type="protein sequence ID" value="MPN41528.1"/>
    <property type="molecule type" value="Genomic_DNA"/>
</dbReference>
<sequence length="52" mass="5236">MQNAACTCGCRDGVIGGCANRDGAGIVVIGYRTGRRTARIIVGIVKAAVVTA</sequence>
<proteinExistence type="predicted"/>
<protein>
    <submittedName>
        <fullName evidence="1">Uncharacterized protein</fullName>
    </submittedName>
</protein>
<evidence type="ECO:0000313" key="1">
    <source>
        <dbReference type="EMBL" id="MPN41528.1"/>
    </source>
</evidence>
<organism evidence="1">
    <name type="scientific">bioreactor metagenome</name>
    <dbReference type="NCBI Taxonomy" id="1076179"/>
    <lineage>
        <taxon>unclassified sequences</taxon>
        <taxon>metagenomes</taxon>
        <taxon>ecological metagenomes</taxon>
    </lineage>
</organism>
<reference evidence="1" key="1">
    <citation type="submission" date="2019-08" db="EMBL/GenBank/DDBJ databases">
        <authorList>
            <person name="Kucharzyk K."/>
            <person name="Murdoch R.W."/>
            <person name="Higgins S."/>
            <person name="Loffler F."/>
        </authorList>
    </citation>
    <scope>NUCLEOTIDE SEQUENCE</scope>
</reference>
<gene>
    <name evidence="1" type="ORF">SDC9_189080</name>
</gene>
<name>A0A645HR50_9ZZZZ</name>
<comment type="caution">
    <text evidence="1">The sequence shown here is derived from an EMBL/GenBank/DDBJ whole genome shotgun (WGS) entry which is preliminary data.</text>
</comment>
<dbReference type="AlphaFoldDB" id="A0A645HR50"/>